<comment type="similarity">
    <text evidence="2">Belongs to the citrate synthase family.</text>
</comment>
<dbReference type="GO" id="GO:0036440">
    <property type="term" value="F:citrate synthase activity"/>
    <property type="evidence" value="ECO:0007669"/>
    <property type="project" value="UniProtKB-EC"/>
</dbReference>
<evidence type="ECO:0000313" key="8">
    <source>
        <dbReference type="Proteomes" id="UP000309215"/>
    </source>
</evidence>
<evidence type="ECO:0000256" key="5">
    <source>
        <dbReference type="SAM" id="MobiDB-lite"/>
    </source>
</evidence>
<dbReference type="PANTHER" id="PTHR11739">
    <property type="entry name" value="CITRATE SYNTHASE"/>
    <property type="match status" value="1"/>
</dbReference>
<dbReference type="InterPro" id="IPR036969">
    <property type="entry name" value="Citrate_synthase_sf"/>
</dbReference>
<dbReference type="OrthoDB" id="9786046at2"/>
<evidence type="ECO:0000256" key="2">
    <source>
        <dbReference type="ARBA" id="ARBA00010566"/>
    </source>
</evidence>
<dbReference type="Pfam" id="PF12728">
    <property type="entry name" value="HTH_17"/>
    <property type="match status" value="1"/>
</dbReference>
<feature type="domain" description="HTH merR-type" evidence="6">
    <location>
        <begin position="85"/>
        <end position="128"/>
    </location>
</feature>
<comment type="pathway">
    <text evidence="1">Carbohydrate metabolism; tricarboxylic acid cycle; isocitrate from oxaloacetate: step 1/2.</text>
</comment>
<feature type="compositionally biased region" description="Low complexity" evidence="5">
    <location>
        <begin position="1"/>
        <end position="17"/>
    </location>
</feature>
<proteinExistence type="inferred from homology"/>
<evidence type="ECO:0000313" key="7">
    <source>
        <dbReference type="EMBL" id="TKD01495.1"/>
    </source>
</evidence>
<dbReference type="PROSITE" id="PS50937">
    <property type="entry name" value="HTH_MERR_2"/>
    <property type="match status" value="1"/>
</dbReference>
<dbReference type="GO" id="GO:0006355">
    <property type="term" value="P:regulation of DNA-templated transcription"/>
    <property type="evidence" value="ECO:0007669"/>
    <property type="project" value="InterPro"/>
</dbReference>
<dbReference type="InterPro" id="IPR041657">
    <property type="entry name" value="HTH_17"/>
</dbReference>
<dbReference type="Pfam" id="PF00285">
    <property type="entry name" value="Citrate_synt"/>
    <property type="match status" value="1"/>
</dbReference>
<dbReference type="EC" id="2.3.3.16" evidence="3"/>
<dbReference type="SMART" id="SM00422">
    <property type="entry name" value="HTH_MERR"/>
    <property type="match status" value="1"/>
</dbReference>
<dbReference type="PANTHER" id="PTHR11739:SF4">
    <property type="entry name" value="CITRATE SYNTHASE, PEROXISOMAL"/>
    <property type="match status" value="1"/>
</dbReference>
<feature type="region of interest" description="Disordered" evidence="5">
    <location>
        <begin position="1"/>
        <end position="20"/>
    </location>
</feature>
<keyword evidence="8" id="KW-1185">Reference proteome</keyword>
<dbReference type="InterPro" id="IPR009061">
    <property type="entry name" value="DNA-bd_dom_put_sf"/>
</dbReference>
<comment type="caution">
    <text evidence="7">The sequence shown here is derived from an EMBL/GenBank/DDBJ whole genome shotgun (WGS) entry which is preliminary data.</text>
</comment>
<evidence type="ECO:0000259" key="6">
    <source>
        <dbReference type="PROSITE" id="PS50937"/>
    </source>
</evidence>
<dbReference type="InterPro" id="IPR016143">
    <property type="entry name" value="Citrate_synth-like_sm_a-sub"/>
</dbReference>
<dbReference type="SUPFAM" id="SSF48256">
    <property type="entry name" value="Citrate synthase"/>
    <property type="match status" value="1"/>
</dbReference>
<dbReference type="InterPro" id="IPR016142">
    <property type="entry name" value="Citrate_synth-like_lrg_a-sub"/>
</dbReference>
<organism evidence="7 8">
    <name type="scientific">Polyangium fumosum</name>
    <dbReference type="NCBI Taxonomy" id="889272"/>
    <lineage>
        <taxon>Bacteria</taxon>
        <taxon>Pseudomonadati</taxon>
        <taxon>Myxococcota</taxon>
        <taxon>Polyangia</taxon>
        <taxon>Polyangiales</taxon>
        <taxon>Polyangiaceae</taxon>
        <taxon>Polyangium</taxon>
    </lineage>
</organism>
<dbReference type="CDD" id="cd06102">
    <property type="entry name" value="citrate_synt_like_2"/>
    <property type="match status" value="1"/>
</dbReference>
<dbReference type="GO" id="GO:0005829">
    <property type="term" value="C:cytosol"/>
    <property type="evidence" value="ECO:0007669"/>
    <property type="project" value="TreeGrafter"/>
</dbReference>
<dbReference type="EMBL" id="SSMQ01000039">
    <property type="protein sequence ID" value="TKD01495.1"/>
    <property type="molecule type" value="Genomic_DNA"/>
</dbReference>
<gene>
    <name evidence="7" type="ORF">E8A74_30825</name>
</gene>
<sequence length="484" mass="50311">MSYPPTTSLPRSPSTSLKAVSATTTPSSPLAFVAPFRAPFCVAWSIVSSLVDAILDVVSNVDQHGLINPPTGFDNQPGNLLSGPEAAALLGVKRETLYAYASRGLVRSVPSEGGRSRLYVREDLERLKARSDARRGHGPVAASALRWGEPVLSSTITTIGPEGPRYRGHAATALAASGVPFESVAELLWTGARPDERPTWTLPQDPALPAARLADLVPEGAPPLATLALAVPALAARDPLRFAATEEAELPRARALIRRLAALSALPAGARRAKGALAEPTIARALLVALGGKRSDRAEAALEQALVLLADHELATSTFAVRVTASTGADLYACVSAGIAAVSGPKHGGACDRIEAVVAEVGRPERARAVVAARARRGDTVLELGHPFYPDGDPRTPPLLTAARAEAPRKTSVAALFALLDATKEAGHPPPSVDVGLVALCLALGLPPGAATTIFAIGRLAGWIAHALEQRRDPALLRPRSIAS</sequence>
<evidence type="ECO:0000256" key="3">
    <source>
        <dbReference type="ARBA" id="ARBA00012972"/>
    </source>
</evidence>
<dbReference type="GO" id="GO:0005975">
    <property type="term" value="P:carbohydrate metabolic process"/>
    <property type="evidence" value="ECO:0007669"/>
    <property type="project" value="TreeGrafter"/>
</dbReference>
<dbReference type="InterPro" id="IPR002020">
    <property type="entry name" value="Citrate_synthase"/>
</dbReference>
<keyword evidence="4" id="KW-0808">Transferase</keyword>
<dbReference type="PRINTS" id="PR00143">
    <property type="entry name" value="CITRTSNTHASE"/>
</dbReference>
<dbReference type="UniPathway" id="UPA00223">
    <property type="reaction ID" value="UER00717"/>
</dbReference>
<dbReference type="GO" id="GO:0006099">
    <property type="term" value="P:tricarboxylic acid cycle"/>
    <property type="evidence" value="ECO:0007669"/>
    <property type="project" value="UniProtKB-UniPathway"/>
</dbReference>
<accession>A0A4U1J398</accession>
<dbReference type="Gene3D" id="1.10.230.10">
    <property type="entry name" value="Cytochrome P450-Terp, domain 2"/>
    <property type="match status" value="1"/>
</dbReference>
<protein>
    <recommendedName>
        <fullName evidence="3">citrate synthase (unknown stereospecificity)</fullName>
        <ecNumber evidence="3">2.3.3.16</ecNumber>
    </recommendedName>
</protein>
<evidence type="ECO:0000256" key="1">
    <source>
        <dbReference type="ARBA" id="ARBA00004751"/>
    </source>
</evidence>
<dbReference type="SUPFAM" id="SSF46955">
    <property type="entry name" value="Putative DNA-binding domain"/>
    <property type="match status" value="1"/>
</dbReference>
<name>A0A4U1J398_9BACT</name>
<dbReference type="GO" id="GO:0003677">
    <property type="term" value="F:DNA binding"/>
    <property type="evidence" value="ECO:0007669"/>
    <property type="project" value="InterPro"/>
</dbReference>
<dbReference type="Gene3D" id="1.10.1660.10">
    <property type="match status" value="1"/>
</dbReference>
<dbReference type="AlphaFoldDB" id="A0A4U1J398"/>
<dbReference type="InterPro" id="IPR000551">
    <property type="entry name" value="MerR-type_HTH_dom"/>
</dbReference>
<evidence type="ECO:0000256" key="4">
    <source>
        <dbReference type="ARBA" id="ARBA00022679"/>
    </source>
</evidence>
<dbReference type="Proteomes" id="UP000309215">
    <property type="component" value="Unassembled WGS sequence"/>
</dbReference>
<reference evidence="7 8" key="1">
    <citation type="submission" date="2019-04" db="EMBL/GenBank/DDBJ databases">
        <authorList>
            <person name="Li Y."/>
            <person name="Wang J."/>
        </authorList>
    </citation>
    <scope>NUCLEOTIDE SEQUENCE [LARGE SCALE GENOMIC DNA]</scope>
    <source>
        <strain evidence="7 8">DSM 14668</strain>
    </source>
</reference>
<dbReference type="Gene3D" id="1.10.580.10">
    <property type="entry name" value="Citrate Synthase, domain 1"/>
    <property type="match status" value="1"/>
</dbReference>